<dbReference type="PANTHER" id="PTHR43046">
    <property type="entry name" value="GDP-MANNOSE MANNOSYL HYDROLASE"/>
    <property type="match status" value="1"/>
</dbReference>
<evidence type="ECO:0000259" key="3">
    <source>
        <dbReference type="PROSITE" id="PS51462"/>
    </source>
</evidence>
<dbReference type="PROSITE" id="PS51462">
    <property type="entry name" value="NUDIX"/>
    <property type="match status" value="1"/>
</dbReference>
<reference evidence="5" key="1">
    <citation type="journal article" date="2019" name="Int. J. Syst. Evol. Microbiol.">
        <title>The Global Catalogue of Microorganisms (GCM) 10K type strain sequencing project: providing services to taxonomists for standard genome sequencing and annotation.</title>
        <authorList>
            <consortium name="The Broad Institute Genomics Platform"/>
            <consortium name="The Broad Institute Genome Sequencing Center for Infectious Disease"/>
            <person name="Wu L."/>
            <person name="Ma J."/>
        </authorList>
    </citation>
    <scope>NUCLEOTIDE SEQUENCE [LARGE SCALE GENOMIC DNA]</scope>
    <source>
        <strain evidence="5">KCTC 42282</strain>
    </source>
</reference>
<keyword evidence="5" id="KW-1185">Reference proteome</keyword>
<dbReference type="InterPro" id="IPR015797">
    <property type="entry name" value="NUDIX_hydrolase-like_dom_sf"/>
</dbReference>
<dbReference type="SUPFAM" id="SSF55811">
    <property type="entry name" value="Nudix"/>
    <property type="match status" value="1"/>
</dbReference>
<evidence type="ECO:0000313" key="4">
    <source>
        <dbReference type="EMBL" id="MFC3637659.1"/>
    </source>
</evidence>
<evidence type="ECO:0000313" key="5">
    <source>
        <dbReference type="Proteomes" id="UP001595704"/>
    </source>
</evidence>
<comment type="cofactor">
    <cofactor evidence="1">
        <name>Mg(2+)</name>
        <dbReference type="ChEBI" id="CHEBI:18420"/>
    </cofactor>
</comment>
<evidence type="ECO:0000256" key="1">
    <source>
        <dbReference type="ARBA" id="ARBA00001946"/>
    </source>
</evidence>
<sequence length="156" mass="17531">MTSTFTNRLMQGALHQYFRFARGMTMGVRAAVFDADGRVFLVRHTYVPGWYLPGGGVEVGEDALTSLRRELEEEGHIVLEEPPRLHGLYFNRRASRRDHVALYVAHRHRQTAPRAPDREIAATGYFAPDALPEDATAATRARLAEILNGAPVSPFW</sequence>
<dbReference type="Pfam" id="PF00293">
    <property type="entry name" value="NUDIX"/>
    <property type="match status" value="1"/>
</dbReference>
<name>A0ABV7UH06_9HYPH</name>
<keyword evidence="2" id="KW-0378">Hydrolase</keyword>
<organism evidence="4 5">
    <name type="scientific">Camelimonas fluminis</name>
    <dbReference type="NCBI Taxonomy" id="1576911"/>
    <lineage>
        <taxon>Bacteria</taxon>
        <taxon>Pseudomonadati</taxon>
        <taxon>Pseudomonadota</taxon>
        <taxon>Alphaproteobacteria</taxon>
        <taxon>Hyphomicrobiales</taxon>
        <taxon>Chelatococcaceae</taxon>
        <taxon>Camelimonas</taxon>
    </lineage>
</organism>
<dbReference type="CDD" id="cd04680">
    <property type="entry name" value="NUDIX_Hydrolase"/>
    <property type="match status" value="1"/>
</dbReference>
<protein>
    <submittedName>
        <fullName evidence="4">NUDIX domain-containing protein</fullName>
    </submittedName>
</protein>
<dbReference type="InterPro" id="IPR000086">
    <property type="entry name" value="NUDIX_hydrolase_dom"/>
</dbReference>
<dbReference type="Gene3D" id="3.90.79.10">
    <property type="entry name" value="Nucleoside Triphosphate Pyrophosphohydrolase"/>
    <property type="match status" value="1"/>
</dbReference>
<dbReference type="PANTHER" id="PTHR43046:SF14">
    <property type="entry name" value="MUTT_NUDIX FAMILY PROTEIN"/>
    <property type="match status" value="1"/>
</dbReference>
<accession>A0ABV7UH06</accession>
<evidence type="ECO:0000256" key="2">
    <source>
        <dbReference type="ARBA" id="ARBA00022801"/>
    </source>
</evidence>
<feature type="domain" description="Nudix hydrolase" evidence="3">
    <location>
        <begin position="23"/>
        <end position="148"/>
    </location>
</feature>
<proteinExistence type="predicted"/>
<comment type="caution">
    <text evidence="4">The sequence shown here is derived from an EMBL/GenBank/DDBJ whole genome shotgun (WGS) entry which is preliminary data.</text>
</comment>
<gene>
    <name evidence="4" type="ORF">ACFONL_09755</name>
</gene>
<dbReference type="Proteomes" id="UP001595704">
    <property type="component" value="Unassembled WGS sequence"/>
</dbReference>
<dbReference type="RefSeq" id="WP_191320984.1">
    <property type="nucleotide sequence ID" value="NZ_BNCG01000033.1"/>
</dbReference>
<dbReference type="EMBL" id="JBHRYC010000040">
    <property type="protein sequence ID" value="MFC3637659.1"/>
    <property type="molecule type" value="Genomic_DNA"/>
</dbReference>